<keyword evidence="5 8" id="KW-0808">Transferase</keyword>
<organism evidence="8">
    <name type="scientific">hydrothermal vent metagenome</name>
    <dbReference type="NCBI Taxonomy" id="652676"/>
    <lineage>
        <taxon>unclassified sequences</taxon>
        <taxon>metagenomes</taxon>
        <taxon>ecological metagenomes</taxon>
    </lineage>
</organism>
<dbReference type="Pfam" id="PF00793">
    <property type="entry name" value="DAHP_synth_1"/>
    <property type="match status" value="1"/>
</dbReference>
<dbReference type="GO" id="GO:0008676">
    <property type="term" value="F:3-deoxy-8-phosphooctulonate synthase activity"/>
    <property type="evidence" value="ECO:0007669"/>
    <property type="project" value="UniProtKB-EC"/>
</dbReference>
<dbReference type="Gene3D" id="3.20.20.70">
    <property type="entry name" value="Aldolase class I"/>
    <property type="match status" value="1"/>
</dbReference>
<name>A0A3B1CKQ1_9ZZZZ</name>
<dbReference type="EMBL" id="UOGF01000022">
    <property type="protein sequence ID" value="VAX27091.1"/>
    <property type="molecule type" value="Genomic_DNA"/>
</dbReference>
<evidence type="ECO:0000256" key="4">
    <source>
        <dbReference type="ARBA" id="ARBA00022490"/>
    </source>
</evidence>
<dbReference type="NCBIfam" id="NF003543">
    <property type="entry name" value="PRK05198.1"/>
    <property type="match status" value="1"/>
</dbReference>
<dbReference type="InterPro" id="IPR006269">
    <property type="entry name" value="KDO8P_synthase"/>
</dbReference>
<feature type="domain" description="DAHP synthetase I/KDSA" evidence="7">
    <location>
        <begin position="8"/>
        <end position="269"/>
    </location>
</feature>
<sequence>MHNVKIKNFHVGKNEKLCVIAGPCLLENKDLGLYVAEHMMKLAEKYDFNYVFKSSYEKDNRGAANNDRGLGIDEGLKTLQEIGAAFDIPLVSDIHREADCVPAGEVLDILQIPAYLCQQTSLLLAAGQTGRVVNVKKGQFLAPENMTAAIDKLTSVGNHNILLCERGSSFGYNRLVADMRAVPIMGDLGYPVIFDAGHIVRIYGISSKDPRGGEPQFIPTLTRAGLAAGAHGLFVETHPNPPEAHCDAASVMALDKMEDLVKQAVGVHKLMHSWNIN</sequence>
<dbReference type="SUPFAM" id="SSF51569">
    <property type="entry name" value="Aldolase"/>
    <property type="match status" value="1"/>
</dbReference>
<dbReference type="PANTHER" id="PTHR21057">
    <property type="entry name" value="PHOSPHO-2-DEHYDRO-3-DEOXYHEPTONATE ALDOLASE"/>
    <property type="match status" value="1"/>
</dbReference>
<evidence type="ECO:0000256" key="6">
    <source>
        <dbReference type="ARBA" id="ARBA00049112"/>
    </source>
</evidence>
<keyword evidence="4" id="KW-0963">Cytoplasm</keyword>
<proteinExistence type="inferred from homology"/>
<gene>
    <name evidence="8" type="ORF">MNBD_NITROSPIRAE01-1604</name>
</gene>
<accession>A0A3B1CKQ1</accession>
<comment type="subcellular location">
    <subcellularLocation>
        <location evidence="1">Cytoplasm</location>
    </subcellularLocation>
</comment>
<reference evidence="8" key="1">
    <citation type="submission" date="2018-06" db="EMBL/GenBank/DDBJ databases">
        <authorList>
            <person name="Zhirakovskaya E."/>
        </authorList>
    </citation>
    <scope>NUCLEOTIDE SEQUENCE</scope>
</reference>
<dbReference type="NCBIfam" id="TIGR01362">
    <property type="entry name" value="KDO8P_synth"/>
    <property type="match status" value="1"/>
</dbReference>
<comment type="similarity">
    <text evidence="2">Belongs to the KdsA family.</text>
</comment>
<dbReference type="GO" id="GO:0005737">
    <property type="term" value="C:cytoplasm"/>
    <property type="evidence" value="ECO:0007669"/>
    <property type="project" value="UniProtKB-SubCell"/>
</dbReference>
<evidence type="ECO:0000256" key="3">
    <source>
        <dbReference type="ARBA" id="ARBA00012693"/>
    </source>
</evidence>
<dbReference type="EC" id="2.5.1.55" evidence="3"/>
<evidence type="ECO:0000259" key="7">
    <source>
        <dbReference type="Pfam" id="PF00793"/>
    </source>
</evidence>
<evidence type="ECO:0000313" key="8">
    <source>
        <dbReference type="EMBL" id="VAX27091.1"/>
    </source>
</evidence>
<dbReference type="InterPro" id="IPR013785">
    <property type="entry name" value="Aldolase_TIM"/>
</dbReference>
<evidence type="ECO:0000256" key="5">
    <source>
        <dbReference type="ARBA" id="ARBA00022679"/>
    </source>
</evidence>
<protein>
    <recommendedName>
        <fullName evidence="3">3-deoxy-8-phosphooctulonate synthase</fullName>
        <ecNumber evidence="3">2.5.1.55</ecNumber>
    </recommendedName>
</protein>
<dbReference type="InterPro" id="IPR006218">
    <property type="entry name" value="DAHP1/KDSA"/>
</dbReference>
<comment type="catalytic activity">
    <reaction evidence="6">
        <text>D-arabinose 5-phosphate + phosphoenolpyruvate + H2O = 3-deoxy-alpha-D-manno-2-octulosonate-8-phosphate + phosphate</text>
        <dbReference type="Rhea" id="RHEA:14053"/>
        <dbReference type="ChEBI" id="CHEBI:15377"/>
        <dbReference type="ChEBI" id="CHEBI:43474"/>
        <dbReference type="ChEBI" id="CHEBI:57693"/>
        <dbReference type="ChEBI" id="CHEBI:58702"/>
        <dbReference type="ChEBI" id="CHEBI:85985"/>
        <dbReference type="EC" id="2.5.1.55"/>
    </reaction>
</comment>
<evidence type="ECO:0000256" key="1">
    <source>
        <dbReference type="ARBA" id="ARBA00004496"/>
    </source>
</evidence>
<dbReference type="AlphaFoldDB" id="A0A3B1CKQ1"/>
<evidence type="ECO:0000256" key="2">
    <source>
        <dbReference type="ARBA" id="ARBA00010499"/>
    </source>
</evidence>